<dbReference type="EMBL" id="KZ511275">
    <property type="protein sequence ID" value="PKU32453.1"/>
    <property type="molecule type" value="Genomic_DNA"/>
</dbReference>
<organism evidence="2 3">
    <name type="scientific">Limosa lapponica baueri</name>
    <dbReference type="NCBI Taxonomy" id="1758121"/>
    <lineage>
        <taxon>Eukaryota</taxon>
        <taxon>Metazoa</taxon>
        <taxon>Chordata</taxon>
        <taxon>Craniata</taxon>
        <taxon>Vertebrata</taxon>
        <taxon>Euteleostomi</taxon>
        <taxon>Archelosauria</taxon>
        <taxon>Archosauria</taxon>
        <taxon>Dinosauria</taxon>
        <taxon>Saurischia</taxon>
        <taxon>Theropoda</taxon>
        <taxon>Coelurosauria</taxon>
        <taxon>Aves</taxon>
        <taxon>Neognathae</taxon>
        <taxon>Neoaves</taxon>
        <taxon>Charadriiformes</taxon>
        <taxon>Scolopacidae</taxon>
        <taxon>Limosa</taxon>
    </lineage>
</organism>
<evidence type="ECO:0000313" key="3">
    <source>
        <dbReference type="Proteomes" id="UP000233556"/>
    </source>
</evidence>
<evidence type="ECO:0000256" key="1">
    <source>
        <dbReference type="SAM" id="MobiDB-lite"/>
    </source>
</evidence>
<dbReference type="Proteomes" id="UP000233556">
    <property type="component" value="Unassembled WGS sequence"/>
</dbReference>
<reference evidence="3" key="2">
    <citation type="submission" date="2017-12" db="EMBL/GenBank/DDBJ databases">
        <title>Genome sequence of the Bar-tailed Godwit (Limosa lapponica baueri).</title>
        <authorList>
            <person name="Lima N.C.B."/>
            <person name="Parody-Merino A.M."/>
            <person name="Battley P.F."/>
            <person name="Fidler A.E."/>
            <person name="Prosdocimi F."/>
        </authorList>
    </citation>
    <scope>NUCLEOTIDE SEQUENCE [LARGE SCALE GENOMIC DNA]</scope>
</reference>
<proteinExistence type="predicted"/>
<evidence type="ECO:0000313" key="2">
    <source>
        <dbReference type="EMBL" id="PKU32453.1"/>
    </source>
</evidence>
<sequence length="81" mass="9090">MYRMMFGHCNDRADSESESDSDSESFRFIDKNTGWRAAGGEKWLESSPEEKASGMLVDEKLNMSQQHALAAQKANRTLGCI</sequence>
<keyword evidence="3" id="KW-1185">Reference proteome</keyword>
<dbReference type="AlphaFoldDB" id="A0A2I0TF65"/>
<accession>A0A2I0TF65</accession>
<name>A0A2I0TF65_LIMLA</name>
<protein>
    <submittedName>
        <fullName evidence="2">Uncharacterized protein</fullName>
    </submittedName>
</protein>
<reference evidence="3" key="1">
    <citation type="submission" date="2017-11" db="EMBL/GenBank/DDBJ databases">
        <authorList>
            <person name="Lima N.C."/>
            <person name="Parody-Merino A.M."/>
            <person name="Battley P.F."/>
            <person name="Fidler A.E."/>
            <person name="Prosdocimi F."/>
        </authorList>
    </citation>
    <scope>NUCLEOTIDE SEQUENCE [LARGE SCALE GENOMIC DNA]</scope>
</reference>
<feature type="region of interest" description="Disordered" evidence="1">
    <location>
        <begin position="1"/>
        <end position="25"/>
    </location>
</feature>
<gene>
    <name evidence="2" type="ORF">llap_17242</name>
</gene>
<dbReference type="OrthoDB" id="73680at2759"/>